<dbReference type="EMBL" id="JADHSG010000003">
    <property type="protein sequence ID" value="MBL6903128.1"/>
    <property type="molecule type" value="Genomic_DNA"/>
</dbReference>
<dbReference type="AlphaFoldDB" id="A0A937JE89"/>
<reference evidence="1" key="1">
    <citation type="submission" date="2020-10" db="EMBL/GenBank/DDBJ databases">
        <title>Microbiome of the Black Sea water column analyzed by genome centric metagenomics.</title>
        <authorList>
            <person name="Cabello-Yeves P.J."/>
            <person name="Callieri C."/>
            <person name="Picazo A."/>
            <person name="Mehrshad M."/>
            <person name="Haro-Moreno J.M."/>
            <person name="Roda-Garcia J."/>
            <person name="Dzembekova N."/>
            <person name="Slabakova V."/>
            <person name="Slabakova N."/>
            <person name="Moncheva S."/>
            <person name="Rodriguez-Valera F."/>
        </authorList>
    </citation>
    <scope>NUCLEOTIDE SEQUENCE</scope>
    <source>
        <strain evidence="1">BS30m-G43</strain>
    </source>
</reference>
<protein>
    <submittedName>
        <fullName evidence="1">Uncharacterized protein</fullName>
    </submittedName>
</protein>
<gene>
    <name evidence="1" type="ORF">ISR29_02895</name>
</gene>
<accession>A0A937JE89</accession>
<comment type="caution">
    <text evidence="1">The sequence shown here is derived from an EMBL/GenBank/DDBJ whole genome shotgun (WGS) entry which is preliminary data.</text>
</comment>
<name>A0A937JE89_9GAMM</name>
<evidence type="ECO:0000313" key="1">
    <source>
        <dbReference type="EMBL" id="MBL6903128.1"/>
    </source>
</evidence>
<organism evidence="1 2">
    <name type="scientific">SAR86 cluster bacterium</name>
    <dbReference type="NCBI Taxonomy" id="2030880"/>
    <lineage>
        <taxon>Bacteria</taxon>
        <taxon>Pseudomonadati</taxon>
        <taxon>Pseudomonadota</taxon>
        <taxon>Gammaproteobacteria</taxon>
        <taxon>SAR86 cluster</taxon>
    </lineage>
</organism>
<sequence length="186" mass="21072">MIIFTLKRISITFIFFLTACSELEQNQYFSPNAQLYNDFTATINRDVVSIRSEISKLLRQDFAIKDLSSEGNTMFGQINLANTSLYVDCGMMNNEIYVDYIDRIFESSLKANLAIKLKETNQNTTSASLDISYTFISLESGTTWEFSSNKTASIWVATPAEGALPQRECLSKHILEESLISKIRDL</sequence>
<evidence type="ECO:0000313" key="2">
    <source>
        <dbReference type="Proteomes" id="UP000705230"/>
    </source>
</evidence>
<dbReference type="Proteomes" id="UP000705230">
    <property type="component" value="Unassembled WGS sequence"/>
</dbReference>
<proteinExistence type="predicted"/>
<dbReference type="PROSITE" id="PS51257">
    <property type="entry name" value="PROKAR_LIPOPROTEIN"/>
    <property type="match status" value="1"/>
</dbReference>